<dbReference type="AlphaFoldDB" id="A0A7L5AHQ8"/>
<gene>
    <name evidence="6" type="ORF">BHD05_11090</name>
</gene>
<dbReference type="SUPFAM" id="SSF46955">
    <property type="entry name" value="Putative DNA-binding domain"/>
    <property type="match status" value="1"/>
</dbReference>
<keyword evidence="1" id="KW-0805">Transcription regulation</keyword>
<protein>
    <submittedName>
        <fullName evidence="6">Heavy metal-responsive transcriptional regulator</fullName>
    </submittedName>
</protein>
<evidence type="ECO:0000256" key="3">
    <source>
        <dbReference type="ARBA" id="ARBA00023163"/>
    </source>
</evidence>
<reference evidence="6 7" key="1">
    <citation type="submission" date="2016-09" db="EMBL/GenBank/DDBJ databases">
        <title>Complete genome sequence of microbes from the polar regions.</title>
        <authorList>
            <person name="Liao L."/>
            <person name="Chen B."/>
        </authorList>
    </citation>
    <scope>NUCLEOTIDE SEQUENCE [LARGE SCALE GENOMIC DNA]</scope>
    <source>
        <strain evidence="6 7">ZS314</strain>
    </source>
</reference>
<proteinExistence type="predicted"/>
<keyword evidence="2" id="KW-0238">DNA-binding</keyword>
<dbReference type="SMART" id="SM00422">
    <property type="entry name" value="HTH_MERR"/>
    <property type="match status" value="1"/>
</dbReference>
<name>A0A7L5AHQ8_9MICO</name>
<keyword evidence="7" id="KW-1185">Reference proteome</keyword>
<keyword evidence="3" id="KW-0804">Transcription</keyword>
<dbReference type="InterPro" id="IPR047057">
    <property type="entry name" value="MerR_fam"/>
</dbReference>
<organism evidence="6 7">
    <name type="scientific">Marisediminicola antarctica</name>
    <dbReference type="NCBI Taxonomy" id="674079"/>
    <lineage>
        <taxon>Bacteria</taxon>
        <taxon>Bacillati</taxon>
        <taxon>Actinomycetota</taxon>
        <taxon>Actinomycetes</taxon>
        <taxon>Micrococcales</taxon>
        <taxon>Microbacteriaceae</taxon>
        <taxon>Marisediminicola</taxon>
    </lineage>
</organism>
<dbReference type="RefSeq" id="WP_161886489.1">
    <property type="nucleotide sequence ID" value="NZ_CP017146.1"/>
</dbReference>
<dbReference type="OrthoDB" id="9802039at2"/>
<evidence type="ECO:0000313" key="7">
    <source>
        <dbReference type="Proteomes" id="UP000464507"/>
    </source>
</evidence>
<dbReference type="Proteomes" id="UP000464507">
    <property type="component" value="Chromosome"/>
</dbReference>
<dbReference type="Gene3D" id="1.10.1660.10">
    <property type="match status" value="1"/>
</dbReference>
<evidence type="ECO:0000256" key="4">
    <source>
        <dbReference type="SAM" id="Coils"/>
    </source>
</evidence>
<dbReference type="KEGG" id="mant:BHD05_11090"/>
<evidence type="ECO:0000313" key="6">
    <source>
        <dbReference type="EMBL" id="QHO70103.1"/>
    </source>
</evidence>
<dbReference type="CDD" id="cd04770">
    <property type="entry name" value="HTH_HMRTR"/>
    <property type="match status" value="1"/>
</dbReference>
<sequence>MRIGDLALVAGVNAQTIRFYERRGLLPSAAREANGYRQYDEATVSRLRFIRASQGAGLSLTDIGGIISLRDAGAVPCGHVATLLAGKLEDVRDRQRELARLESELQHLIEVSQNLDPADCSAGTVCQIIPQPQP</sequence>
<keyword evidence="4" id="KW-0175">Coiled coil</keyword>
<dbReference type="GO" id="GO:0003700">
    <property type="term" value="F:DNA-binding transcription factor activity"/>
    <property type="evidence" value="ECO:0007669"/>
    <property type="project" value="InterPro"/>
</dbReference>
<dbReference type="InterPro" id="IPR000551">
    <property type="entry name" value="MerR-type_HTH_dom"/>
</dbReference>
<dbReference type="Pfam" id="PF13411">
    <property type="entry name" value="MerR_1"/>
    <property type="match status" value="1"/>
</dbReference>
<evidence type="ECO:0000259" key="5">
    <source>
        <dbReference type="PROSITE" id="PS50937"/>
    </source>
</evidence>
<accession>A0A7L5AHQ8</accession>
<dbReference type="InterPro" id="IPR009061">
    <property type="entry name" value="DNA-bd_dom_put_sf"/>
</dbReference>
<dbReference type="GO" id="GO:0003677">
    <property type="term" value="F:DNA binding"/>
    <property type="evidence" value="ECO:0007669"/>
    <property type="project" value="UniProtKB-KW"/>
</dbReference>
<evidence type="ECO:0000256" key="1">
    <source>
        <dbReference type="ARBA" id="ARBA00023015"/>
    </source>
</evidence>
<dbReference type="PANTHER" id="PTHR30204:SF94">
    <property type="entry name" value="HEAVY METAL-DEPENDENT TRANSCRIPTIONAL REGULATOR HI_0293-RELATED"/>
    <property type="match status" value="1"/>
</dbReference>
<dbReference type="EMBL" id="CP017146">
    <property type="protein sequence ID" value="QHO70103.1"/>
    <property type="molecule type" value="Genomic_DNA"/>
</dbReference>
<dbReference type="PROSITE" id="PS00552">
    <property type="entry name" value="HTH_MERR_1"/>
    <property type="match status" value="1"/>
</dbReference>
<feature type="domain" description="HTH merR-type" evidence="5">
    <location>
        <begin position="1"/>
        <end position="69"/>
    </location>
</feature>
<feature type="coiled-coil region" evidence="4">
    <location>
        <begin position="84"/>
        <end position="111"/>
    </location>
</feature>
<dbReference type="PANTHER" id="PTHR30204">
    <property type="entry name" value="REDOX-CYCLING DRUG-SENSING TRANSCRIPTIONAL ACTIVATOR SOXR"/>
    <property type="match status" value="1"/>
</dbReference>
<dbReference type="PROSITE" id="PS50937">
    <property type="entry name" value="HTH_MERR_2"/>
    <property type="match status" value="1"/>
</dbReference>
<evidence type="ECO:0000256" key="2">
    <source>
        <dbReference type="ARBA" id="ARBA00023125"/>
    </source>
</evidence>
<dbReference type="PRINTS" id="PR00040">
    <property type="entry name" value="HTHMERR"/>
</dbReference>